<protein>
    <submittedName>
        <fullName evidence="4">Response regulator</fullName>
    </submittedName>
</protein>
<dbReference type="PANTHER" id="PTHR44591:SF25">
    <property type="entry name" value="CHEMOTAXIS TWO-COMPONENT RESPONSE REGULATOR"/>
    <property type="match status" value="1"/>
</dbReference>
<gene>
    <name evidence="4" type="ORF">M9979_11935</name>
</gene>
<keyword evidence="5" id="KW-1185">Reference proteome</keyword>
<feature type="domain" description="Response regulatory" evidence="3">
    <location>
        <begin position="4"/>
        <end position="125"/>
    </location>
</feature>
<dbReference type="Gene3D" id="3.40.50.2300">
    <property type="match status" value="1"/>
</dbReference>
<dbReference type="RefSeq" id="WP_254289580.1">
    <property type="nucleotide sequence ID" value="NZ_JAMLDY010000013.1"/>
</dbReference>
<sequence length="126" mass="13767">MSSTIMTVDDSPSMRMLLKAALSDLGYKVLEAEDGVEALERLGGACSAGNGPDLLITDINMPRLDGFGLIEKVREQDRHRNLPILVLTTESSDEKKQRARSAGATGWIVKPFHPDKLAAAIRRVLH</sequence>
<dbReference type="Pfam" id="PF00072">
    <property type="entry name" value="Response_reg"/>
    <property type="match status" value="1"/>
</dbReference>
<name>A0A9X2KR18_9SPHN</name>
<evidence type="ECO:0000256" key="1">
    <source>
        <dbReference type="ARBA" id="ARBA00022553"/>
    </source>
</evidence>
<keyword evidence="1 2" id="KW-0597">Phosphoprotein</keyword>
<comment type="caution">
    <text evidence="4">The sequence shown here is derived from an EMBL/GenBank/DDBJ whole genome shotgun (WGS) entry which is preliminary data.</text>
</comment>
<feature type="modified residue" description="4-aspartylphosphate" evidence="2">
    <location>
        <position position="58"/>
    </location>
</feature>
<dbReference type="SUPFAM" id="SSF52172">
    <property type="entry name" value="CheY-like"/>
    <property type="match status" value="1"/>
</dbReference>
<dbReference type="InterPro" id="IPR050595">
    <property type="entry name" value="Bact_response_regulator"/>
</dbReference>
<dbReference type="GO" id="GO:0000160">
    <property type="term" value="P:phosphorelay signal transduction system"/>
    <property type="evidence" value="ECO:0007669"/>
    <property type="project" value="InterPro"/>
</dbReference>
<accession>A0A9X2KR18</accession>
<dbReference type="InterPro" id="IPR001789">
    <property type="entry name" value="Sig_transdc_resp-reg_receiver"/>
</dbReference>
<organism evidence="4 5">
    <name type="scientific">Sphingomonas liriopis</name>
    <dbReference type="NCBI Taxonomy" id="2949094"/>
    <lineage>
        <taxon>Bacteria</taxon>
        <taxon>Pseudomonadati</taxon>
        <taxon>Pseudomonadota</taxon>
        <taxon>Alphaproteobacteria</taxon>
        <taxon>Sphingomonadales</taxon>
        <taxon>Sphingomonadaceae</taxon>
        <taxon>Sphingomonas</taxon>
    </lineage>
</organism>
<dbReference type="EMBL" id="JAMLDY010000013">
    <property type="protein sequence ID" value="MCP3735582.1"/>
    <property type="molecule type" value="Genomic_DNA"/>
</dbReference>
<proteinExistence type="predicted"/>
<dbReference type="InterPro" id="IPR011006">
    <property type="entry name" value="CheY-like_superfamily"/>
</dbReference>
<dbReference type="Proteomes" id="UP001139486">
    <property type="component" value="Unassembled WGS sequence"/>
</dbReference>
<evidence type="ECO:0000256" key="2">
    <source>
        <dbReference type="PROSITE-ProRule" id="PRU00169"/>
    </source>
</evidence>
<reference evidence="4" key="1">
    <citation type="submission" date="2022-05" db="EMBL/GenBank/DDBJ databases">
        <title>Sphingomonas sp. strain RP10 Genome sequencing and assembly.</title>
        <authorList>
            <person name="Kim I."/>
        </authorList>
    </citation>
    <scope>NUCLEOTIDE SEQUENCE</scope>
    <source>
        <strain evidence="4">RP10</strain>
    </source>
</reference>
<dbReference type="SMART" id="SM00448">
    <property type="entry name" value="REC"/>
    <property type="match status" value="1"/>
</dbReference>
<evidence type="ECO:0000313" key="4">
    <source>
        <dbReference type="EMBL" id="MCP3735582.1"/>
    </source>
</evidence>
<evidence type="ECO:0000313" key="5">
    <source>
        <dbReference type="Proteomes" id="UP001139486"/>
    </source>
</evidence>
<dbReference type="AlphaFoldDB" id="A0A9X2KR18"/>
<dbReference type="PANTHER" id="PTHR44591">
    <property type="entry name" value="STRESS RESPONSE REGULATOR PROTEIN 1"/>
    <property type="match status" value="1"/>
</dbReference>
<dbReference type="PROSITE" id="PS50110">
    <property type="entry name" value="RESPONSE_REGULATORY"/>
    <property type="match status" value="1"/>
</dbReference>
<evidence type="ECO:0000259" key="3">
    <source>
        <dbReference type="PROSITE" id="PS50110"/>
    </source>
</evidence>